<organism evidence="2 3">
    <name type="scientific">Colletotrichum tanaceti</name>
    <dbReference type="NCBI Taxonomy" id="1306861"/>
    <lineage>
        <taxon>Eukaryota</taxon>
        <taxon>Fungi</taxon>
        <taxon>Dikarya</taxon>
        <taxon>Ascomycota</taxon>
        <taxon>Pezizomycotina</taxon>
        <taxon>Sordariomycetes</taxon>
        <taxon>Hypocreomycetidae</taxon>
        <taxon>Glomerellales</taxon>
        <taxon>Glomerellaceae</taxon>
        <taxon>Colletotrichum</taxon>
        <taxon>Colletotrichum destructivum species complex</taxon>
    </lineage>
</organism>
<dbReference type="Proteomes" id="UP000310108">
    <property type="component" value="Unassembled WGS sequence"/>
</dbReference>
<evidence type="ECO:0000313" key="3">
    <source>
        <dbReference type="Proteomes" id="UP000310108"/>
    </source>
</evidence>
<proteinExistence type="predicted"/>
<protein>
    <submittedName>
        <fullName evidence="2">Uncharacterized protein</fullName>
    </submittedName>
</protein>
<evidence type="ECO:0000313" key="2">
    <source>
        <dbReference type="EMBL" id="TKW59783.1"/>
    </source>
</evidence>
<reference evidence="2 3" key="1">
    <citation type="journal article" date="2019" name="PLoS ONE">
        <title>Comparative genome analysis indicates high evolutionary potential of pathogenicity genes in Colletotrichum tanaceti.</title>
        <authorList>
            <person name="Lelwala R.V."/>
            <person name="Korhonen P.K."/>
            <person name="Young N.D."/>
            <person name="Scott J.B."/>
            <person name="Ades P.A."/>
            <person name="Gasser R.B."/>
            <person name="Taylor P.W.J."/>
        </authorList>
    </citation>
    <scope>NUCLEOTIDE SEQUENCE [LARGE SCALE GENOMIC DNA]</scope>
    <source>
        <strain evidence="2">BRIP57314</strain>
    </source>
</reference>
<keyword evidence="3" id="KW-1185">Reference proteome</keyword>
<feature type="region of interest" description="Disordered" evidence="1">
    <location>
        <begin position="15"/>
        <end position="40"/>
    </location>
</feature>
<evidence type="ECO:0000256" key="1">
    <source>
        <dbReference type="SAM" id="MobiDB-lite"/>
    </source>
</evidence>
<gene>
    <name evidence="2" type="ORF">CTA1_10461</name>
</gene>
<comment type="caution">
    <text evidence="2">The sequence shown here is derived from an EMBL/GenBank/DDBJ whole genome shotgun (WGS) entry which is preliminary data.</text>
</comment>
<accession>A0A4U6XUR8</accession>
<feature type="compositionally biased region" description="Polar residues" evidence="1">
    <location>
        <begin position="15"/>
        <end position="36"/>
    </location>
</feature>
<feature type="compositionally biased region" description="Polar residues" evidence="1">
    <location>
        <begin position="193"/>
        <end position="219"/>
    </location>
</feature>
<dbReference type="AlphaFoldDB" id="A0A4U6XUR8"/>
<feature type="region of interest" description="Disordered" evidence="1">
    <location>
        <begin position="90"/>
        <end position="152"/>
    </location>
</feature>
<feature type="region of interest" description="Disordered" evidence="1">
    <location>
        <begin position="175"/>
        <end position="219"/>
    </location>
</feature>
<sequence length="219" mass="23805">MRAVTTIYMPVGTSHLHSSTSFKPASPHANQLSPMGSNVGRKPVQVATAAAGPRRTASHLAKHRHPLADVGSFISLVCWLRKLTGSRASMDRQPYFRPSQPSQGTGQTRCERGDADGATRSVMLRHTLGRQKTEARPAPGNRGSDKCTMPPLPGIEKEDDIELAAWCWAEEPSKGEQLLDKPNWGQEECHNVGTVQVQRTNAGPNPRFQSPSSVPPTVQ</sequence>
<feature type="compositionally biased region" description="Polar residues" evidence="1">
    <location>
        <begin position="99"/>
        <end position="108"/>
    </location>
</feature>
<dbReference type="EMBL" id="PJEX01000005">
    <property type="protein sequence ID" value="TKW59783.1"/>
    <property type="molecule type" value="Genomic_DNA"/>
</dbReference>
<name>A0A4U6XUR8_9PEZI</name>